<organism evidence="1 2">
    <name type="scientific">Neophaeococcomyces mojaviensis</name>
    <dbReference type="NCBI Taxonomy" id="3383035"/>
    <lineage>
        <taxon>Eukaryota</taxon>
        <taxon>Fungi</taxon>
        <taxon>Dikarya</taxon>
        <taxon>Ascomycota</taxon>
        <taxon>Pezizomycotina</taxon>
        <taxon>Eurotiomycetes</taxon>
        <taxon>Chaetothyriomycetidae</taxon>
        <taxon>Chaetothyriales</taxon>
        <taxon>Chaetothyriales incertae sedis</taxon>
        <taxon>Neophaeococcomyces</taxon>
    </lineage>
</organism>
<sequence>MATQEVDPATQFHHDPWWFGPQNGTFLHSNNVLFYFNDSIFADPMSNNNTVIDQSRGFLDRELKNMSTRERFEKALEQYTGIQYVVVHDPLVTQTFVDGQPNPVWIIRKQRRLETGPQGKIEVLDYYYILDQVIYQAPRLDSILSYRMMNTSLAVDKVINTASSLPKFSATYGHTYTKAKQTPATIQSGTDALHGKAGTPMPETANQPNVNVRDQGLNTQTDLEQSDERTLREALQLTLRHGKQYGDDAPLIGEPGNFRYSTAKESAQLPRPKDTFPKTSIPSKAGTPAPTQNVLANLASAPPTPKPNTNVEPPKAKRKKSRAANDPV</sequence>
<protein>
    <submittedName>
        <fullName evidence="1">Mediator of RNA polymerase II transcription subunit 6</fullName>
    </submittedName>
</protein>
<accession>A0ACC3A449</accession>
<name>A0ACC3A449_9EURO</name>
<evidence type="ECO:0000313" key="2">
    <source>
        <dbReference type="Proteomes" id="UP001172386"/>
    </source>
</evidence>
<evidence type="ECO:0000313" key="1">
    <source>
        <dbReference type="EMBL" id="KAJ9654799.1"/>
    </source>
</evidence>
<dbReference type="EMBL" id="JAPDRQ010000112">
    <property type="protein sequence ID" value="KAJ9654799.1"/>
    <property type="molecule type" value="Genomic_DNA"/>
</dbReference>
<reference evidence="1" key="1">
    <citation type="submission" date="2022-10" db="EMBL/GenBank/DDBJ databases">
        <title>Culturing micro-colonial fungi from biological soil crusts in the Mojave desert and describing Neophaeococcomyces mojavensis, and introducing the new genera and species Taxawa tesnikishii.</title>
        <authorList>
            <person name="Kurbessoian T."/>
            <person name="Stajich J.E."/>
        </authorList>
    </citation>
    <scope>NUCLEOTIDE SEQUENCE</scope>
    <source>
        <strain evidence="1">JES_112</strain>
    </source>
</reference>
<gene>
    <name evidence="1" type="primary">MED6</name>
    <name evidence="1" type="ORF">H2198_006238</name>
</gene>
<dbReference type="Proteomes" id="UP001172386">
    <property type="component" value="Unassembled WGS sequence"/>
</dbReference>
<comment type="caution">
    <text evidence="1">The sequence shown here is derived from an EMBL/GenBank/DDBJ whole genome shotgun (WGS) entry which is preliminary data.</text>
</comment>
<proteinExistence type="predicted"/>
<keyword evidence="2" id="KW-1185">Reference proteome</keyword>